<evidence type="ECO:0000256" key="1">
    <source>
        <dbReference type="ARBA" id="ARBA00008535"/>
    </source>
</evidence>
<evidence type="ECO:0000313" key="5">
    <source>
        <dbReference type="Ensembl" id="ENSAPEP00000017016.1"/>
    </source>
</evidence>
<dbReference type="GeneTree" id="ENSGT01140000282522"/>
<proteinExistence type="inferred from homology"/>
<dbReference type="Proteomes" id="UP000265080">
    <property type="component" value="Chromosome 3"/>
</dbReference>
<evidence type="ECO:0000259" key="4">
    <source>
        <dbReference type="PROSITE" id="PS51720"/>
    </source>
</evidence>
<dbReference type="PROSITE" id="PS51720">
    <property type="entry name" value="G_AIG1"/>
    <property type="match status" value="1"/>
</dbReference>
<reference evidence="5 6" key="1">
    <citation type="submission" date="2018-03" db="EMBL/GenBank/DDBJ databases">
        <title>Finding Nemo's genes: A chromosome-scale reference assembly of the genome of the orange clownfish Amphiprion percula.</title>
        <authorList>
            <person name="Lehmann R."/>
        </authorList>
    </citation>
    <scope>NUCLEOTIDE SEQUENCE</scope>
</reference>
<protein>
    <submittedName>
        <fullName evidence="5">Zgc:171452</fullName>
    </submittedName>
</protein>
<dbReference type="SUPFAM" id="SSF52540">
    <property type="entry name" value="P-loop containing nucleoside triphosphate hydrolases"/>
    <property type="match status" value="1"/>
</dbReference>
<reference evidence="5" key="2">
    <citation type="submission" date="2025-08" db="UniProtKB">
        <authorList>
            <consortium name="Ensembl"/>
        </authorList>
    </citation>
    <scope>IDENTIFICATION</scope>
</reference>
<dbReference type="GO" id="GO:0005525">
    <property type="term" value="F:GTP binding"/>
    <property type="evidence" value="ECO:0007669"/>
    <property type="project" value="UniProtKB-KW"/>
</dbReference>
<dbReference type="OMA" id="VFDNTCK"/>
<dbReference type="InterPro" id="IPR006703">
    <property type="entry name" value="G_AIG1"/>
</dbReference>
<dbReference type="Pfam" id="PF04548">
    <property type="entry name" value="AIG1"/>
    <property type="match status" value="1"/>
</dbReference>
<feature type="domain" description="AIG1-type G" evidence="4">
    <location>
        <begin position="14"/>
        <end position="213"/>
    </location>
</feature>
<dbReference type="STRING" id="161767.ENSAPEP00000017016"/>
<dbReference type="PANTHER" id="PTHR10903:SF188">
    <property type="entry name" value="GTPASE IMAP FAMILY MEMBER 2-LIKE-RELATED"/>
    <property type="match status" value="1"/>
</dbReference>
<evidence type="ECO:0000256" key="3">
    <source>
        <dbReference type="ARBA" id="ARBA00023134"/>
    </source>
</evidence>
<organism evidence="5 6">
    <name type="scientific">Amphiprion percula</name>
    <name type="common">Orange clownfish</name>
    <name type="synonym">Lutjanus percula</name>
    <dbReference type="NCBI Taxonomy" id="161767"/>
    <lineage>
        <taxon>Eukaryota</taxon>
        <taxon>Metazoa</taxon>
        <taxon>Chordata</taxon>
        <taxon>Craniata</taxon>
        <taxon>Vertebrata</taxon>
        <taxon>Euteleostomi</taxon>
        <taxon>Actinopterygii</taxon>
        <taxon>Neopterygii</taxon>
        <taxon>Teleostei</taxon>
        <taxon>Neoteleostei</taxon>
        <taxon>Acanthomorphata</taxon>
        <taxon>Ovalentaria</taxon>
        <taxon>Pomacentridae</taxon>
        <taxon>Amphiprion</taxon>
    </lineage>
</organism>
<dbReference type="FunFam" id="3.40.50.300:FF:000366">
    <property type="entry name" value="GTPase, IMAP family member 2"/>
    <property type="match status" value="1"/>
</dbReference>
<evidence type="ECO:0000256" key="2">
    <source>
        <dbReference type="ARBA" id="ARBA00022741"/>
    </source>
</evidence>
<keyword evidence="3" id="KW-0342">GTP-binding</keyword>
<accession>A0A3P8SZR1</accession>
<evidence type="ECO:0000313" key="6">
    <source>
        <dbReference type="Proteomes" id="UP000265080"/>
    </source>
</evidence>
<reference evidence="5" key="3">
    <citation type="submission" date="2025-09" db="UniProtKB">
        <authorList>
            <consortium name="Ensembl"/>
        </authorList>
    </citation>
    <scope>IDENTIFICATION</scope>
</reference>
<dbReference type="Ensembl" id="ENSAPET00000017485.1">
    <property type="protein sequence ID" value="ENSAPEP00000017016.1"/>
    <property type="gene ID" value="ENSAPEG00000012179.1"/>
</dbReference>
<dbReference type="CDD" id="cd01852">
    <property type="entry name" value="AIG1"/>
    <property type="match status" value="1"/>
</dbReference>
<dbReference type="AlphaFoldDB" id="A0A3P8SZR1"/>
<keyword evidence="2" id="KW-0547">Nucleotide-binding</keyword>
<comment type="similarity">
    <text evidence="1">Belongs to the TRAFAC class TrmE-Era-EngA-EngB-Septin-like GTPase superfamily. AIG1/Toc34/Toc159-like paraseptin GTPase family. IAN subfamily.</text>
</comment>
<sequence>MGFTSAEDSCSPVISDLRIVLLGKTGSGKSATGNTILRKNAFATSKFSSSETKICKKEISHFDERTVTVIDTPGIFDTSIEEKDLKSEIEKCIVLSLPGPHLFLLVIRLGVRFTNEEKNAVKWIKKNFGEEASQYTAVLFTRGDELKETSIEDYLHRSPELRKLINECKAGYAVFDNTCKNDRTQVADLFEKIDNTVQLNEGCYTSSKYEEFQKQMSRNQFWQKCGDTLNSTSSFLMGAALYAAAPAAAGAAATMEGAAAAAARSVVMVAAAGVTGVVGRWLKPKTNTD</sequence>
<keyword evidence="6" id="KW-1185">Reference proteome</keyword>
<dbReference type="InterPro" id="IPR027417">
    <property type="entry name" value="P-loop_NTPase"/>
</dbReference>
<dbReference type="InterPro" id="IPR045058">
    <property type="entry name" value="GIMA/IAN/Toc"/>
</dbReference>
<name>A0A3P8SZR1_AMPPE</name>
<dbReference type="Gene3D" id="3.40.50.300">
    <property type="entry name" value="P-loop containing nucleotide triphosphate hydrolases"/>
    <property type="match status" value="1"/>
</dbReference>
<dbReference type="PANTHER" id="PTHR10903">
    <property type="entry name" value="GTPASE, IMAP FAMILY MEMBER-RELATED"/>
    <property type="match status" value="1"/>
</dbReference>